<comment type="caution">
    <text evidence="2">The sequence shown here is derived from an EMBL/GenBank/DDBJ whole genome shotgun (WGS) entry which is preliminary data.</text>
</comment>
<dbReference type="AlphaFoldDB" id="G2GCD6"/>
<gene>
    <name evidence="2" type="ORF">SZN_15803</name>
</gene>
<accession>G2GCD6</accession>
<organism evidence="2 3">
    <name type="scientific">Streptomyces zinciresistens K42</name>
    <dbReference type="NCBI Taxonomy" id="700597"/>
    <lineage>
        <taxon>Bacteria</taxon>
        <taxon>Bacillati</taxon>
        <taxon>Actinomycetota</taxon>
        <taxon>Actinomycetes</taxon>
        <taxon>Kitasatosporales</taxon>
        <taxon>Streptomycetaceae</taxon>
        <taxon>Streptomyces</taxon>
    </lineage>
</organism>
<proteinExistence type="predicted"/>
<sequence length="52" mass="5894">MALLADRDAEMEHDLSVACGACELDSHQVPETDFTRRPAQRHRSASRRSRGR</sequence>
<evidence type="ECO:0000313" key="2">
    <source>
        <dbReference type="EMBL" id="EGX58825.1"/>
    </source>
</evidence>
<evidence type="ECO:0000313" key="3">
    <source>
        <dbReference type="Proteomes" id="UP000004217"/>
    </source>
</evidence>
<dbReference type="EMBL" id="AGBF01000044">
    <property type="protein sequence ID" value="EGX58825.1"/>
    <property type="molecule type" value="Genomic_DNA"/>
</dbReference>
<keyword evidence="3" id="KW-1185">Reference proteome</keyword>
<dbReference type="PATRIC" id="fig|700597.3.peg.3093"/>
<name>G2GCD6_9ACTN</name>
<feature type="compositionally biased region" description="Basic residues" evidence="1">
    <location>
        <begin position="38"/>
        <end position="52"/>
    </location>
</feature>
<protein>
    <submittedName>
        <fullName evidence="2">Uncharacterized protein</fullName>
    </submittedName>
</protein>
<evidence type="ECO:0000256" key="1">
    <source>
        <dbReference type="SAM" id="MobiDB-lite"/>
    </source>
</evidence>
<reference evidence="2 3" key="1">
    <citation type="submission" date="2011-08" db="EMBL/GenBank/DDBJ databases">
        <authorList>
            <person name="Lin Y."/>
            <person name="Hao X."/>
            <person name="Johnstone L."/>
            <person name="Miller S.J."/>
            <person name="Wei G."/>
            <person name="Rensing C."/>
        </authorList>
    </citation>
    <scope>NUCLEOTIDE SEQUENCE [LARGE SCALE GENOMIC DNA]</scope>
    <source>
        <strain evidence="2 3">K42</strain>
    </source>
</reference>
<feature type="region of interest" description="Disordered" evidence="1">
    <location>
        <begin position="27"/>
        <end position="52"/>
    </location>
</feature>
<feature type="compositionally biased region" description="Basic and acidic residues" evidence="1">
    <location>
        <begin position="27"/>
        <end position="36"/>
    </location>
</feature>
<dbReference type="Proteomes" id="UP000004217">
    <property type="component" value="Unassembled WGS sequence"/>
</dbReference>